<evidence type="ECO:0000259" key="4">
    <source>
        <dbReference type="Pfam" id="PF20220"/>
    </source>
</evidence>
<proteinExistence type="predicted"/>
<dbReference type="Pfam" id="PF18276">
    <property type="entry name" value="TcA_TcB_BD"/>
    <property type="match status" value="1"/>
</dbReference>
<feature type="domain" description="ABC toxin N-terminal" evidence="4">
    <location>
        <begin position="1820"/>
        <end position="1941"/>
    </location>
</feature>
<feature type="compositionally biased region" description="Polar residues" evidence="1">
    <location>
        <begin position="404"/>
        <end position="418"/>
    </location>
</feature>
<feature type="domain" description="Neuraminidase-like" evidence="3">
    <location>
        <begin position="1971"/>
        <end position="2122"/>
    </location>
</feature>
<organism evidence="5 6">
    <name type="scientific">Oidiodendron maius (strain Zn)</name>
    <dbReference type="NCBI Taxonomy" id="913774"/>
    <lineage>
        <taxon>Eukaryota</taxon>
        <taxon>Fungi</taxon>
        <taxon>Dikarya</taxon>
        <taxon>Ascomycota</taxon>
        <taxon>Pezizomycotina</taxon>
        <taxon>Leotiomycetes</taxon>
        <taxon>Leotiomycetes incertae sedis</taxon>
        <taxon>Myxotrichaceae</taxon>
        <taxon>Oidiodendron</taxon>
    </lineage>
</organism>
<dbReference type="Pfam" id="PF20220">
    <property type="entry name" value="ABC_toxin_N"/>
    <property type="match status" value="1"/>
</dbReference>
<reference evidence="6" key="2">
    <citation type="submission" date="2015-01" db="EMBL/GenBank/DDBJ databases">
        <title>Evolutionary Origins and Diversification of the Mycorrhizal Mutualists.</title>
        <authorList>
            <consortium name="DOE Joint Genome Institute"/>
            <consortium name="Mycorrhizal Genomics Consortium"/>
            <person name="Kohler A."/>
            <person name="Kuo A."/>
            <person name="Nagy L.G."/>
            <person name="Floudas D."/>
            <person name="Copeland A."/>
            <person name="Barry K.W."/>
            <person name="Cichocki N."/>
            <person name="Veneault-Fourrey C."/>
            <person name="LaButti K."/>
            <person name="Lindquist E.A."/>
            <person name="Lipzen A."/>
            <person name="Lundell T."/>
            <person name="Morin E."/>
            <person name="Murat C."/>
            <person name="Riley R."/>
            <person name="Ohm R."/>
            <person name="Sun H."/>
            <person name="Tunlid A."/>
            <person name="Henrissat B."/>
            <person name="Grigoriev I.V."/>
            <person name="Hibbett D.S."/>
            <person name="Martin F."/>
        </authorList>
    </citation>
    <scope>NUCLEOTIDE SEQUENCE [LARGE SCALE GENOMIC DNA]</scope>
    <source>
        <strain evidence="6">Zn</strain>
    </source>
</reference>
<evidence type="ECO:0008006" key="7">
    <source>
        <dbReference type="Google" id="ProtNLM"/>
    </source>
</evidence>
<evidence type="ECO:0000256" key="1">
    <source>
        <dbReference type="SAM" id="MobiDB-lite"/>
    </source>
</evidence>
<name>A0A0C3GWW7_OIDMZ</name>
<protein>
    <recommendedName>
        <fullName evidence="7">PA14 domain-containing protein</fullName>
    </recommendedName>
</protein>
<dbReference type="InterPro" id="IPR041079">
    <property type="entry name" value="Neuraminidase-like"/>
</dbReference>
<gene>
    <name evidence="5" type="ORF">OIDMADRAFT_184345</name>
</gene>
<dbReference type="SUPFAM" id="SSF56988">
    <property type="entry name" value="Anthrax protective antigen"/>
    <property type="match status" value="1"/>
</dbReference>
<feature type="region of interest" description="Disordered" evidence="1">
    <location>
        <begin position="131"/>
        <end position="165"/>
    </location>
</feature>
<dbReference type="OrthoDB" id="4940706at2759"/>
<keyword evidence="6" id="KW-1185">Reference proteome</keyword>
<dbReference type="Proteomes" id="UP000054321">
    <property type="component" value="Unassembled WGS sequence"/>
</dbReference>
<reference evidence="5 6" key="1">
    <citation type="submission" date="2014-04" db="EMBL/GenBank/DDBJ databases">
        <authorList>
            <consortium name="DOE Joint Genome Institute"/>
            <person name="Kuo A."/>
            <person name="Martino E."/>
            <person name="Perotto S."/>
            <person name="Kohler A."/>
            <person name="Nagy L.G."/>
            <person name="Floudas D."/>
            <person name="Copeland A."/>
            <person name="Barry K.W."/>
            <person name="Cichocki N."/>
            <person name="Veneault-Fourrey C."/>
            <person name="LaButti K."/>
            <person name="Lindquist E.A."/>
            <person name="Lipzen A."/>
            <person name="Lundell T."/>
            <person name="Morin E."/>
            <person name="Murat C."/>
            <person name="Sun H."/>
            <person name="Tunlid A."/>
            <person name="Henrissat B."/>
            <person name="Grigoriev I.V."/>
            <person name="Hibbett D.S."/>
            <person name="Martin F."/>
            <person name="Nordberg H.P."/>
            <person name="Cantor M.N."/>
            <person name="Hua S.X."/>
        </authorList>
    </citation>
    <scope>NUCLEOTIDE SEQUENCE [LARGE SCALE GENOMIC DNA]</scope>
    <source>
        <strain evidence="5 6">Zn</strain>
    </source>
</reference>
<dbReference type="STRING" id="913774.A0A0C3GWW7"/>
<feature type="region of interest" description="Disordered" evidence="1">
    <location>
        <begin position="1088"/>
        <end position="1117"/>
    </location>
</feature>
<feature type="compositionally biased region" description="Polar residues" evidence="1">
    <location>
        <begin position="1098"/>
        <end position="1114"/>
    </location>
</feature>
<dbReference type="Pfam" id="PF18413">
    <property type="entry name" value="Neuraminidase"/>
    <property type="match status" value="1"/>
</dbReference>
<evidence type="ECO:0000259" key="2">
    <source>
        <dbReference type="Pfam" id="PF18276"/>
    </source>
</evidence>
<sequence>MAQDQPASSSLTTVLKNVLSDSQAKRVLAAIGDYPETTTTTDSNVRAKLASLEPSSNLSEADLNHVRLVSSLADLTSNDLSFVRALVNDPSVNSLRDIALNYDDTKLHSLLETNWERPLIRENVVVTSHFSTAAPPPATTTTGPKSPSIPSQPSSTESHLTPRSSEAVSQSVALFQQKLFHAEPSAVVQRLVQTKAVKLPSPEVQDGVAKFFANNPDFNIRKTSVLQPLSDLKALNGVPEAHHDNVKTQLKTLQTAQALTPTPDAIPALVHAKTTTAMQVANMSQDNFVKTMSKLIPAETARDIHSHSTAVVARNNNVLTSTLQTMRGAGLQAIDGTETKQQRIARLTPVVQNLAPQVDLEQLFGSLDYCECDDCCAIDSPAAYFVDLMEFLRNNNLDPVLPDTSPTPGATNPATGQSGYSGTLLDDLMARRPDIGNLELTCANTNTVLPYIDLANEVMESYIVYLNQSTSSTDPSITVFNVGSNETTSELLAAPQHTNYQAYCILKSAVYPPTVLPYNQPIDSIRINLDYLGTSRYELLDVFHETYTPPATNAAGGAIAPADQATLTTIHETVHTRATDAEFLQITLEEYVILTKEVFWPLEYFILTSGTQITPDSYRTKIGVRPTYEYWGLDYTSNDMMRSVDESNPVGLAFVKNQLLRRASIVYTDLVSVLKTSFINPHYPQGPALAILDSIQFSYRFLQRLVDTTAQSKTAKFAKLIAFLIRAELALKPPPTEKCGCQSATEHVSTCQKLRDLCNWVYCWFERIGKLIVLESGEGPLLPWEGYVYSLPVDDARVQPTPLPAATPAAVTPAAAMIKTVVPARPVNPVVPAKPTGLVAAAKPTTSSAVVSITPATAVGVPATPATPAITAVPPGTSATSLTAPTKTDAISNPLPTPIAILHRDGSIVDYVTQAALAYVHITGEVLDLNGHKWVDSFTSTNLTVRSIDPVNTGTNSGPTYGTGQILTSTGYLRIRGDPAGDTENPKERNRITWTSQQDDCNIDLVRLRRLDGSSPSVEDYDRLHRFLRLWHKMSWSIDETDVVLSGLGRPAPTATTPTVPVVVPVTGDAGEVDFSDFMDTCTSCGKKTGSCGCKPKSGTSDSNNGGKQPTDPQCNCPPLPPKADITADFIHQLVAFKKLLTLTGLSVQQLATFWAEIDIFGDSSLYSQLFLTHNIVGVDPVFQADSNGNYLTGTIKISDHIPVILAATKLRPAALNAIIAFRAIPDVLSLQNISIIYRHALLAQVLQVQATALQNIVGVFGDPFTTATTALCVLQDWNNMGTAGFSFAQMNYLLKNIDDPLKPVGPSPRTILKISKTICDGLNSIVTANPDVASQDAATDDAVTAAATQLFDASLSQQIVAFLDGTTAYTTKAPANLTLQIPADLQTKLKYAVAGQVSSTGILTAAQIAEAKALSTDPKWSDAIDRLGKQALWFFNTSLSAIFVANPTEAITNLVQTGDDATSAAPKRFYFLQHLMPFLRGQLSDVLIFDTLSGAANLSSDTTQTIVSNILVTETPPQSALAAFRGLQSLQPVTTSSWTGYIVAPSSDSYTFAFDSDTQPAPLLINGQTLPLATSLEDPLSGDVVWFSAPFKLVGGQLCTLQVAGDATKLQWKTARSPLATIPSSSLLADYTNSMTSTLFASLWKVAMFINNFSLSVDEISFFQAHPADFAGFDLNQLTLDVWRRMFSYTTLRTALPKYSTTLLQFFVWATQPDDPKNLITWIGNVTPWLPADITKLISPAHFNLADPSNFKNEKALVRMQNAWNVAQKTNTDIDLLFSWATTMTKFWDIHKTATSVTNAIRSKYSLSDWEQVAKPLNDKLRTNQQAALAGYLIVNPALAGVVTDADSLFDYFLIDVQMCPCMQTSRIKQATSSIQVFIQRCLMGLESDTANIANIDRNRWTTMQKYRLEQAAIDVFLWPENYIVPSLRDDKSLFYQQFESELLQKDVSLQTMLDAVKNYLFKVDEVASLQVVGLYQETVDASNTNLHVFGRTPHAPFTYYYRVYSTLSGGNWSAWSLVQIDIPNIEVDNVVPSSNVNVIMSGSYLIPFTYQGRLMIAVPQFSTKTIPASANLSGSQTMVGLGSQTGGTGTSPTKVLEVRMGISELQNGKWTQKKVSTTALYSAFNSYSPPLPPPATSASGSSTTTGPTPPPPDDPTTSAQIQFVPRVGPKVTSNGEPSVFIDVYVNPISDDTASKLSFPQPVNQSPSPPAIGRFALVGGQLVADTTVIDGSTVPDATVFGYWDTTFTDTTPGAVATPVWRFHSLQSSTIPGGVDAWNDGAPYFDYLQTQSYISYVNYTPGRQQFDNPWSRSILGELTSTENLNDLYSALQKVTGLDDFLGKDPTTGTYNEKCRPNAIYAWEVGFHIPMALVDNLLNTQQFDLALQVLSYVFDPLAQGTDPKRFWNWVAFQNIDATQSLTQMFESLQPNQPDTQFYINEWRDSPFLPHSVARSRPVAYMKYVAMKYIQVLIAYGDYYFTQNTLETLPLALQCYILASHIYGPRAQKIPKRGKKEPQTYNSLVDKWDAFGNAMVQLELQFPFSNQIQFPYGSSNGVTGAANIWGFATELYFCVPSNAQLMALRDTIDDRLYKVRHCEDINGVFRILPLYEPPIDPLLLVEAAAQGLSLASVLNDLNTTLPNYRFPYMLAKAIDLCGELKSLGGAFLSAKEKGDGEALQTLRASHELSIANLVMMTRTLQVSEAQASLDVLTQNRAGSAYRMKHHLQLLGTDLSAIPQPDQSFNELNDNIEIPTDDSGLKLIPSEQQELSLSNTAADISLGSGALETLAGIFEIFPEFRVAAEPWGVGASENWGPPFAARAMNAVARGLRVYAEYLNHGSTNAGRTTGFKRNAISNSLGANSAGYELVSIDKQIAAQTVRISMANQEITNQQAAIDNSQAVVDFLANKYSNADLYAWMSDSIRTLYRQTYDLAYGWAKKAEMVYQFERNLDPSVAANMFIQYGYWDVGHDGLLAGEHLFTGLKALEASYNETRGWDFEIQKLISLRLTAPLALLTLRETGTCTISLPEVLFDMDFPGHYQRKIKSVALTFSCLTGPYTSVNATLRLTGHKYRTSAIATSPSDYAPKIDTPDPRFSTANIPLTAVAISTGQNDAGVFELSFKDERYVPFEGAGAISSWKLQLPPVPQFEYASITDVVMQVRYTAVDGGDALAAAATGSVQAFLKQVQDVSSDMGLFSVFDIRHDFSAAWRAAAAPTPAPSAGTTPPPRTLTLTGLAERFPIWTRGYKVVATDITLLYSLSAGTLHAADIALVQSTDSFVDEAPIDAGMQRVGMQGTTVVVGDWVVSIGSQTAVFGELWLMVRYVLK</sequence>
<feature type="region of interest" description="Disordered" evidence="1">
    <location>
        <begin position="2133"/>
        <end position="2161"/>
    </location>
</feature>
<dbReference type="InterPro" id="IPR040840">
    <property type="entry name" value="TcA_TcB_BD"/>
</dbReference>
<evidence type="ECO:0000259" key="3">
    <source>
        <dbReference type="Pfam" id="PF18413"/>
    </source>
</evidence>
<feature type="region of interest" description="Disordered" evidence="1">
    <location>
        <begin position="399"/>
        <end position="418"/>
    </location>
</feature>
<dbReference type="InParanoid" id="A0A0C3GWW7"/>
<feature type="domain" description="Tc toxin complex TcA C-terminal TcB-binding" evidence="2">
    <location>
        <begin position="2871"/>
        <end position="3162"/>
    </location>
</feature>
<evidence type="ECO:0000313" key="5">
    <source>
        <dbReference type="EMBL" id="KIM94786.1"/>
    </source>
</evidence>
<dbReference type="InterPro" id="IPR046839">
    <property type="entry name" value="ABC_toxin_N"/>
</dbReference>
<feature type="compositionally biased region" description="Low complexity" evidence="1">
    <location>
        <begin position="139"/>
        <end position="158"/>
    </location>
</feature>
<accession>A0A0C3GWW7</accession>
<evidence type="ECO:0000313" key="6">
    <source>
        <dbReference type="Proteomes" id="UP000054321"/>
    </source>
</evidence>
<feature type="compositionally biased region" description="Low complexity" evidence="1">
    <location>
        <begin position="2138"/>
        <end position="2148"/>
    </location>
</feature>
<dbReference type="EMBL" id="KN832889">
    <property type="protein sequence ID" value="KIM94786.1"/>
    <property type="molecule type" value="Genomic_DNA"/>
</dbReference>
<dbReference type="HOGENOM" id="CLU_000189_0_0_1"/>